<dbReference type="InterPro" id="IPR001509">
    <property type="entry name" value="Epimerase_deHydtase"/>
</dbReference>
<dbReference type="EMBL" id="JACCFW010000001">
    <property type="protein sequence ID" value="NYJ74799.1"/>
    <property type="molecule type" value="Genomic_DNA"/>
</dbReference>
<dbReference type="Gene3D" id="3.40.50.720">
    <property type="entry name" value="NAD(P)-binding Rossmann-like Domain"/>
    <property type="match status" value="1"/>
</dbReference>
<keyword evidence="6" id="KW-1133">Transmembrane helix</keyword>
<keyword evidence="7" id="KW-0520">NAD</keyword>
<evidence type="ECO:0000256" key="2">
    <source>
        <dbReference type="ARBA" id="ARBA00004323"/>
    </source>
</evidence>
<evidence type="ECO:0000256" key="5">
    <source>
        <dbReference type="ARBA" id="ARBA00022968"/>
    </source>
</evidence>
<evidence type="ECO:0000256" key="8">
    <source>
        <dbReference type="ARBA" id="ARBA00023034"/>
    </source>
</evidence>
<keyword evidence="4" id="KW-0210">Decarboxylase</keyword>
<keyword evidence="15" id="KW-1185">Reference proteome</keyword>
<accession>A0A853DFP4</accession>
<dbReference type="GO" id="GO:0005737">
    <property type="term" value="C:cytoplasm"/>
    <property type="evidence" value="ECO:0007669"/>
    <property type="project" value="TreeGrafter"/>
</dbReference>
<dbReference type="Pfam" id="PF01370">
    <property type="entry name" value="Epimerase"/>
    <property type="match status" value="1"/>
</dbReference>
<protein>
    <submittedName>
        <fullName evidence="14">dTDP-glucose 4,6-dehydratase</fullName>
        <ecNumber evidence="14">4.2.1.46</ecNumber>
    </submittedName>
</protein>
<evidence type="ECO:0000313" key="14">
    <source>
        <dbReference type="EMBL" id="NYJ74799.1"/>
    </source>
</evidence>
<keyword evidence="8" id="KW-0333">Golgi apparatus</keyword>
<sequence length="332" mass="35852">MRAVVTGGAGFLGSHLCEALLADGAEVVAVDNLCTGRAANVEHLHATGRFTLLERDVSHGFEVDGPVDLVLHFASPASPIDYLRLPIETLLVGSHGTQHALELARDKSARFVLASTSEVYGDPLVHPQREDYWGHVNPVGPRGVYDEAKRFGEALTLAYRQTHGVDTGIVRIFNTFGPRMRPDDGRAIPNFVRQSLAGEPVTVSGDGLQTRSICYVDDLVAGILAMARSDHPGPINIGNPHEISMVDLANWVVKLAESDSPVVHIARPVDDPTVRRPDTSLAQEILHWSPKVPIEDALQLTIAWFRAHATTTPPLSAEATQEILAGPDHPTA</sequence>
<keyword evidence="3" id="KW-0812">Transmembrane</keyword>
<reference evidence="14 15" key="1">
    <citation type="submission" date="2020-07" db="EMBL/GenBank/DDBJ databases">
        <title>Sequencing the genomes of 1000 actinobacteria strains.</title>
        <authorList>
            <person name="Klenk H.-P."/>
        </authorList>
    </citation>
    <scope>NUCLEOTIDE SEQUENCE [LARGE SCALE GENOMIC DNA]</scope>
    <source>
        <strain evidence="14 15">DSM 29531</strain>
    </source>
</reference>
<gene>
    <name evidence="14" type="ORF">HNR15_001762</name>
</gene>
<evidence type="ECO:0000256" key="3">
    <source>
        <dbReference type="ARBA" id="ARBA00022692"/>
    </source>
</evidence>
<evidence type="ECO:0000313" key="15">
    <source>
        <dbReference type="Proteomes" id="UP000571817"/>
    </source>
</evidence>
<evidence type="ECO:0000256" key="1">
    <source>
        <dbReference type="ARBA" id="ARBA00001911"/>
    </source>
</evidence>
<dbReference type="EC" id="4.2.1.46" evidence="14"/>
<evidence type="ECO:0000256" key="4">
    <source>
        <dbReference type="ARBA" id="ARBA00022793"/>
    </source>
</evidence>
<evidence type="ECO:0000256" key="9">
    <source>
        <dbReference type="ARBA" id="ARBA00023136"/>
    </source>
</evidence>
<dbReference type="PANTHER" id="PTHR43078:SF6">
    <property type="entry name" value="UDP-GLUCURONIC ACID DECARBOXYLASE 1"/>
    <property type="match status" value="1"/>
</dbReference>
<keyword evidence="10" id="KW-0325">Glycoprotein</keyword>
<dbReference type="GO" id="GO:0070403">
    <property type="term" value="F:NAD+ binding"/>
    <property type="evidence" value="ECO:0007669"/>
    <property type="project" value="InterPro"/>
</dbReference>
<dbReference type="GO" id="GO:0008460">
    <property type="term" value="F:dTDP-glucose 4,6-dehydratase activity"/>
    <property type="evidence" value="ECO:0007669"/>
    <property type="project" value="UniProtKB-EC"/>
</dbReference>
<evidence type="ECO:0000256" key="6">
    <source>
        <dbReference type="ARBA" id="ARBA00022989"/>
    </source>
</evidence>
<evidence type="ECO:0000256" key="7">
    <source>
        <dbReference type="ARBA" id="ARBA00023027"/>
    </source>
</evidence>
<comment type="cofactor">
    <cofactor evidence="1">
        <name>NAD(+)</name>
        <dbReference type="ChEBI" id="CHEBI:57540"/>
    </cofactor>
</comment>
<evidence type="ECO:0000256" key="11">
    <source>
        <dbReference type="ARBA" id="ARBA00023239"/>
    </source>
</evidence>
<dbReference type="FunFam" id="3.40.50.720:FF:000065">
    <property type="entry name" value="UDP-glucuronic acid decarboxylase 1"/>
    <property type="match status" value="1"/>
</dbReference>
<dbReference type="Proteomes" id="UP000571817">
    <property type="component" value="Unassembled WGS sequence"/>
</dbReference>
<evidence type="ECO:0000256" key="10">
    <source>
        <dbReference type="ARBA" id="ARBA00023180"/>
    </source>
</evidence>
<dbReference type="SUPFAM" id="SSF51735">
    <property type="entry name" value="NAD(P)-binding Rossmann-fold domains"/>
    <property type="match status" value="1"/>
</dbReference>
<keyword evidence="11 14" id="KW-0456">Lyase</keyword>
<name>A0A853DFP4_9MICO</name>
<evidence type="ECO:0000259" key="13">
    <source>
        <dbReference type="Pfam" id="PF01370"/>
    </source>
</evidence>
<dbReference type="InterPro" id="IPR036291">
    <property type="entry name" value="NAD(P)-bd_dom_sf"/>
</dbReference>
<comment type="subcellular location">
    <subcellularLocation>
        <location evidence="2">Golgi apparatus membrane</location>
        <topology evidence="2">Single-pass type II membrane protein</topology>
    </subcellularLocation>
    <subcellularLocation>
        <location evidence="12">Golgi apparatus</location>
        <location evidence="12">Golgi stack membrane</location>
    </subcellularLocation>
</comment>
<dbReference type="PANTHER" id="PTHR43078">
    <property type="entry name" value="UDP-GLUCURONIC ACID DECARBOXYLASE-RELATED"/>
    <property type="match status" value="1"/>
</dbReference>
<organism evidence="14 15">
    <name type="scientific">Allobranchiibius huperziae</name>
    <dbReference type="NCBI Taxonomy" id="1874116"/>
    <lineage>
        <taxon>Bacteria</taxon>
        <taxon>Bacillati</taxon>
        <taxon>Actinomycetota</taxon>
        <taxon>Actinomycetes</taxon>
        <taxon>Micrococcales</taxon>
        <taxon>Dermacoccaceae</taxon>
        <taxon>Allobranchiibius</taxon>
    </lineage>
</organism>
<dbReference type="CDD" id="cd05230">
    <property type="entry name" value="UGD_SDR_e"/>
    <property type="match status" value="1"/>
</dbReference>
<evidence type="ECO:0000256" key="12">
    <source>
        <dbReference type="ARBA" id="ARBA00037859"/>
    </source>
</evidence>
<dbReference type="InterPro" id="IPR044516">
    <property type="entry name" value="UXS-like"/>
</dbReference>
<dbReference type="GO" id="GO:0048040">
    <property type="term" value="F:UDP-glucuronate decarboxylase activity"/>
    <property type="evidence" value="ECO:0007669"/>
    <property type="project" value="TreeGrafter"/>
</dbReference>
<keyword evidence="9" id="KW-0472">Membrane</keyword>
<comment type="caution">
    <text evidence="14">The sequence shown here is derived from an EMBL/GenBank/DDBJ whole genome shotgun (WGS) entry which is preliminary data.</text>
</comment>
<dbReference type="GO" id="GO:0042732">
    <property type="term" value="P:D-xylose metabolic process"/>
    <property type="evidence" value="ECO:0007669"/>
    <property type="project" value="InterPro"/>
</dbReference>
<dbReference type="AlphaFoldDB" id="A0A853DFP4"/>
<keyword evidence="5" id="KW-0735">Signal-anchor</keyword>
<feature type="domain" description="NAD-dependent epimerase/dehydratase" evidence="13">
    <location>
        <begin position="4"/>
        <end position="238"/>
    </location>
</feature>
<dbReference type="RefSeq" id="WP_179480974.1">
    <property type="nucleotide sequence ID" value="NZ_JACCFW010000001.1"/>
</dbReference>
<proteinExistence type="predicted"/>